<dbReference type="CDD" id="cd07377">
    <property type="entry name" value="WHTH_GntR"/>
    <property type="match status" value="1"/>
</dbReference>
<evidence type="ECO:0000313" key="7">
    <source>
        <dbReference type="Proteomes" id="UP000000845"/>
    </source>
</evidence>
<keyword evidence="2" id="KW-0238">DNA-binding</keyword>
<accession>D1AJI3</accession>
<dbReference type="InterPro" id="IPR012770">
    <property type="entry name" value="TreR"/>
</dbReference>
<evidence type="ECO:0000256" key="3">
    <source>
        <dbReference type="ARBA" id="ARBA00023163"/>
    </source>
</evidence>
<organism evidence="6 7">
    <name type="scientific">Sebaldella termitidis (strain ATCC 33386 / NCTC 11300)</name>
    <dbReference type="NCBI Taxonomy" id="526218"/>
    <lineage>
        <taxon>Bacteria</taxon>
        <taxon>Fusobacteriati</taxon>
        <taxon>Fusobacteriota</taxon>
        <taxon>Fusobacteriia</taxon>
        <taxon>Fusobacteriales</taxon>
        <taxon>Leptotrichiaceae</taxon>
        <taxon>Sebaldella</taxon>
    </lineage>
</organism>
<dbReference type="GO" id="GO:0045892">
    <property type="term" value="P:negative regulation of DNA-templated transcription"/>
    <property type="evidence" value="ECO:0007669"/>
    <property type="project" value="TreeGrafter"/>
</dbReference>
<evidence type="ECO:0000259" key="5">
    <source>
        <dbReference type="PROSITE" id="PS50949"/>
    </source>
</evidence>
<dbReference type="SUPFAM" id="SSF46785">
    <property type="entry name" value="Winged helix' DNA-binding domain"/>
    <property type="match status" value="1"/>
</dbReference>
<reference evidence="6 7" key="2">
    <citation type="journal article" date="2010" name="Stand. Genomic Sci.">
        <title>Complete genome sequence of Sebaldella termitidis type strain (NCTC 11300).</title>
        <authorList>
            <person name="Harmon-Smith M."/>
            <person name="Celia L."/>
            <person name="Chertkov O."/>
            <person name="Lapidus A."/>
            <person name="Copeland A."/>
            <person name="Glavina Del Rio T."/>
            <person name="Nolan M."/>
            <person name="Lucas S."/>
            <person name="Tice H."/>
            <person name="Cheng J.F."/>
            <person name="Han C."/>
            <person name="Detter J.C."/>
            <person name="Bruce D."/>
            <person name="Goodwin L."/>
            <person name="Pitluck S."/>
            <person name="Pati A."/>
            <person name="Liolios K."/>
            <person name="Ivanova N."/>
            <person name="Mavromatis K."/>
            <person name="Mikhailova N."/>
            <person name="Chen A."/>
            <person name="Palaniappan K."/>
            <person name="Land M."/>
            <person name="Hauser L."/>
            <person name="Chang Y.J."/>
            <person name="Jeffries C.D."/>
            <person name="Brettin T."/>
            <person name="Goker M."/>
            <person name="Beck B."/>
            <person name="Bristow J."/>
            <person name="Eisen J.A."/>
            <person name="Markowitz V."/>
            <person name="Hugenholtz P."/>
            <person name="Kyrpides N.C."/>
            <person name="Klenk H.P."/>
            <person name="Chen F."/>
        </authorList>
    </citation>
    <scope>NUCLEOTIDE SEQUENCE [LARGE SCALE GENOMIC DNA]</scope>
    <source>
        <strain evidence="7">ATCC 33386 / NCTC 11300</strain>
    </source>
</reference>
<dbReference type="PANTHER" id="PTHR44846:SF12">
    <property type="entry name" value="HTH-TYPE TRANSCRIPTIONAL REGULATOR TRER"/>
    <property type="match status" value="1"/>
</dbReference>
<dbReference type="Gene3D" id="3.40.1410.10">
    <property type="entry name" value="Chorismate lyase-like"/>
    <property type="match status" value="1"/>
</dbReference>
<keyword evidence="1" id="KW-0805">Transcription regulation</keyword>
<reference evidence="7" key="1">
    <citation type="submission" date="2009-09" db="EMBL/GenBank/DDBJ databases">
        <title>The complete chromosome of Sebaldella termitidis ATCC 33386.</title>
        <authorList>
            <consortium name="US DOE Joint Genome Institute (JGI-PGF)"/>
            <person name="Lucas S."/>
            <person name="Copeland A."/>
            <person name="Lapidus A."/>
            <person name="Glavina del Rio T."/>
            <person name="Dalin E."/>
            <person name="Tice H."/>
            <person name="Bruce D."/>
            <person name="Goodwin L."/>
            <person name="Pitluck S."/>
            <person name="Kyrpides N."/>
            <person name="Mavromatis K."/>
            <person name="Ivanova N."/>
            <person name="Mikhailova N."/>
            <person name="Sims D."/>
            <person name="Meincke L."/>
            <person name="Brettin T."/>
            <person name="Detter J.C."/>
            <person name="Han C."/>
            <person name="Larimer F."/>
            <person name="Land M."/>
            <person name="Hauser L."/>
            <person name="Markowitz V."/>
            <person name="Cheng J.F."/>
            <person name="Hugenholtz P."/>
            <person name="Woyke T."/>
            <person name="Wu D."/>
            <person name="Eisen J.A."/>
        </authorList>
    </citation>
    <scope>NUCLEOTIDE SEQUENCE [LARGE SCALE GENOMIC DNA]</scope>
    <source>
        <strain evidence="7">ATCC 33386 / NCTC 11300</strain>
    </source>
</reference>
<feature type="domain" description="HTH gntR-type" evidence="5">
    <location>
        <begin position="3"/>
        <end position="71"/>
    </location>
</feature>
<evidence type="ECO:0000256" key="1">
    <source>
        <dbReference type="ARBA" id="ARBA00023015"/>
    </source>
</evidence>
<gene>
    <name evidence="6" type="ordered locus">Sterm_2016</name>
</gene>
<dbReference type="Pfam" id="PF00392">
    <property type="entry name" value="GntR"/>
    <property type="match status" value="1"/>
</dbReference>
<dbReference type="GO" id="GO:0003677">
    <property type="term" value="F:DNA binding"/>
    <property type="evidence" value="ECO:0007669"/>
    <property type="project" value="UniProtKB-UniRule"/>
</dbReference>
<evidence type="ECO:0000256" key="2">
    <source>
        <dbReference type="ARBA" id="ARBA00023125"/>
    </source>
</evidence>
<evidence type="ECO:0000313" key="6">
    <source>
        <dbReference type="EMBL" id="ACZ08871.1"/>
    </source>
</evidence>
<dbReference type="InterPro" id="IPR036390">
    <property type="entry name" value="WH_DNA-bd_sf"/>
</dbReference>
<dbReference type="NCBIfam" id="TIGR02404">
    <property type="entry name" value="trehalos_R_Bsub"/>
    <property type="match status" value="1"/>
</dbReference>
<dbReference type="PROSITE" id="PS50949">
    <property type="entry name" value="HTH_GNTR"/>
    <property type="match status" value="1"/>
</dbReference>
<dbReference type="PANTHER" id="PTHR44846">
    <property type="entry name" value="MANNOSYL-D-GLYCERATE TRANSPORT/METABOLISM SYSTEM REPRESSOR MNGR-RELATED"/>
    <property type="match status" value="1"/>
</dbReference>
<dbReference type="GO" id="GO:0003700">
    <property type="term" value="F:DNA-binding transcription factor activity"/>
    <property type="evidence" value="ECO:0007669"/>
    <property type="project" value="UniProtKB-UniRule"/>
</dbReference>
<dbReference type="InterPro" id="IPR000524">
    <property type="entry name" value="Tscrpt_reg_HTH_GntR"/>
</dbReference>
<dbReference type="Gene3D" id="1.10.10.10">
    <property type="entry name" value="Winged helix-like DNA-binding domain superfamily/Winged helix DNA-binding domain"/>
    <property type="match status" value="1"/>
</dbReference>
<dbReference type="PRINTS" id="PR00035">
    <property type="entry name" value="HTHGNTR"/>
</dbReference>
<dbReference type="Proteomes" id="UP000000845">
    <property type="component" value="Chromosome"/>
</dbReference>
<dbReference type="AlphaFoldDB" id="D1AJI3"/>
<dbReference type="SMART" id="SM00866">
    <property type="entry name" value="UTRA"/>
    <property type="match status" value="1"/>
</dbReference>
<dbReference type="InterPro" id="IPR050679">
    <property type="entry name" value="Bact_HTH_transcr_reg"/>
</dbReference>
<dbReference type="SUPFAM" id="SSF64288">
    <property type="entry name" value="Chorismate lyase-like"/>
    <property type="match status" value="1"/>
</dbReference>
<sequence>MGKIKYDKIYEDLKEKIESEVYKNQQKLPSENNLVKEYKCSRNTLRRAVAQLASSGYVQSLHGKGVYVIYEQHKKPDFMLGDIESFKEAGIRNSSENKTKVVCFSELTADESISRKTGIPEGTDIYYIQRVRFMDSQALIIDHNYYRKDIVKDLTLEIAEDSIYEYIENELNEKVITTKRIITVEKAGKDDFRYLNLQEYNCVAVISNYTYNADGIMFEYTQSRHRPDYFMFFGQAQRIKKS</sequence>
<protein>
    <recommendedName>
        <fullName evidence="4">Trehalose operon repressor</fullName>
    </recommendedName>
</protein>
<dbReference type="InterPro" id="IPR011663">
    <property type="entry name" value="UTRA"/>
</dbReference>
<dbReference type="Pfam" id="PF07702">
    <property type="entry name" value="UTRA"/>
    <property type="match status" value="1"/>
</dbReference>
<dbReference type="EMBL" id="CP001739">
    <property type="protein sequence ID" value="ACZ08871.1"/>
    <property type="molecule type" value="Genomic_DNA"/>
</dbReference>
<dbReference type="KEGG" id="str:Sterm_2016"/>
<dbReference type="InterPro" id="IPR028978">
    <property type="entry name" value="Chorismate_lyase_/UTRA_dom_sf"/>
</dbReference>
<dbReference type="STRING" id="526218.Sterm_2016"/>
<keyword evidence="7" id="KW-1185">Reference proteome</keyword>
<name>D1AJI3_SEBTE</name>
<proteinExistence type="predicted"/>
<dbReference type="InterPro" id="IPR036388">
    <property type="entry name" value="WH-like_DNA-bd_sf"/>
</dbReference>
<dbReference type="eggNOG" id="COG2188">
    <property type="taxonomic scope" value="Bacteria"/>
</dbReference>
<dbReference type="HOGENOM" id="CLU_063236_5_2_0"/>
<dbReference type="SMART" id="SM00345">
    <property type="entry name" value="HTH_GNTR"/>
    <property type="match status" value="1"/>
</dbReference>
<dbReference type="RefSeq" id="WP_012861465.1">
    <property type="nucleotide sequence ID" value="NC_013517.1"/>
</dbReference>
<keyword evidence="3" id="KW-0804">Transcription</keyword>
<evidence type="ECO:0000256" key="4">
    <source>
        <dbReference type="NCBIfam" id="TIGR02404"/>
    </source>
</evidence>